<keyword evidence="9" id="KW-0547">Nucleotide-binding</keyword>
<evidence type="ECO:0000256" key="7">
    <source>
        <dbReference type="ARBA" id="ARBA00023284"/>
    </source>
</evidence>
<comment type="caution">
    <text evidence="14">The sequence shown here is derived from an EMBL/GenBank/DDBJ whole genome shotgun (WGS) entry which is preliminary data.</text>
</comment>
<evidence type="ECO:0000256" key="4">
    <source>
        <dbReference type="ARBA" id="ARBA00023002"/>
    </source>
</evidence>
<dbReference type="GO" id="GO:0006103">
    <property type="term" value="P:2-oxoglutarate metabolic process"/>
    <property type="evidence" value="ECO:0007669"/>
    <property type="project" value="TreeGrafter"/>
</dbReference>
<evidence type="ECO:0000256" key="8">
    <source>
        <dbReference type="PIRSR" id="PIRSR000350-2"/>
    </source>
</evidence>
<dbReference type="RefSeq" id="WP_149653933.1">
    <property type="nucleotide sequence ID" value="NZ_VTZN01000051.1"/>
</dbReference>
<dbReference type="OrthoDB" id="9800167at2"/>
<dbReference type="PANTHER" id="PTHR22912:SF217">
    <property type="entry name" value="DIHYDROLIPOYL DEHYDROGENASE"/>
    <property type="match status" value="1"/>
</dbReference>
<dbReference type="PRINTS" id="PR00411">
    <property type="entry name" value="PNDRDTASEI"/>
</dbReference>
<dbReference type="InterPro" id="IPR016156">
    <property type="entry name" value="FAD/NAD-linked_Rdtase_dimer_sf"/>
</dbReference>
<dbReference type="AlphaFoldDB" id="A0A5B1BQG0"/>
<dbReference type="InterPro" id="IPR023753">
    <property type="entry name" value="FAD/NAD-binding_dom"/>
</dbReference>
<dbReference type="GO" id="GO:0004148">
    <property type="term" value="F:dihydrolipoyl dehydrogenase (NADH) activity"/>
    <property type="evidence" value="ECO:0007669"/>
    <property type="project" value="TreeGrafter"/>
</dbReference>
<feature type="active site" description="Proton acceptor" evidence="8">
    <location>
        <position position="444"/>
    </location>
</feature>
<dbReference type="InterPro" id="IPR036188">
    <property type="entry name" value="FAD/NAD-bd_sf"/>
</dbReference>
<keyword evidence="2 11" id="KW-0285">Flavoprotein</keyword>
<feature type="domain" description="Pyridine nucleotide-disulphide oxidoreductase dimerisation" evidence="12">
    <location>
        <begin position="345"/>
        <end position="454"/>
    </location>
</feature>
<name>A0A5B1BQG0_MYCSI</name>
<dbReference type="EC" id="1.8.1.15" evidence="14"/>
<dbReference type="Pfam" id="PF02852">
    <property type="entry name" value="Pyr_redox_dim"/>
    <property type="match status" value="1"/>
</dbReference>
<evidence type="ECO:0000259" key="12">
    <source>
        <dbReference type="Pfam" id="PF02852"/>
    </source>
</evidence>
<dbReference type="Gene3D" id="3.50.50.60">
    <property type="entry name" value="FAD/NAD(P)-binding domain"/>
    <property type="match status" value="2"/>
</dbReference>
<dbReference type="GO" id="GO:0050627">
    <property type="term" value="F:mycothione reductase [NAD(P)H] activity"/>
    <property type="evidence" value="ECO:0007669"/>
    <property type="project" value="UniProtKB-EC"/>
</dbReference>
<proteinExistence type="inferred from homology"/>
<feature type="domain" description="FAD/NAD(P)-binding" evidence="13">
    <location>
        <begin position="4"/>
        <end position="319"/>
    </location>
</feature>
<dbReference type="NCBIfam" id="NF005884">
    <property type="entry name" value="PRK07846.1"/>
    <property type="match status" value="1"/>
</dbReference>
<dbReference type="InterPro" id="IPR001100">
    <property type="entry name" value="Pyr_nuc-diS_OxRdtase"/>
</dbReference>
<feature type="binding site" evidence="9">
    <location>
        <position position="265"/>
    </location>
    <ligand>
        <name>NAD(+)</name>
        <dbReference type="ChEBI" id="CHEBI:57540"/>
    </ligand>
</feature>
<evidence type="ECO:0000256" key="10">
    <source>
        <dbReference type="PIRSR" id="PIRSR000350-4"/>
    </source>
</evidence>
<keyword evidence="6" id="KW-1015">Disulfide bond</keyword>
<keyword evidence="5 9" id="KW-0520">NAD</keyword>
<evidence type="ECO:0000256" key="2">
    <source>
        <dbReference type="ARBA" id="ARBA00022630"/>
    </source>
</evidence>
<dbReference type="InterPro" id="IPR004099">
    <property type="entry name" value="Pyr_nucl-diS_OxRdtase_dimer"/>
</dbReference>
<dbReference type="SUPFAM" id="SSF51905">
    <property type="entry name" value="FAD/NAD(P)-binding domain"/>
    <property type="match status" value="1"/>
</dbReference>
<evidence type="ECO:0000313" key="14">
    <source>
        <dbReference type="EMBL" id="KAA1250271.1"/>
    </source>
</evidence>
<evidence type="ECO:0000256" key="1">
    <source>
        <dbReference type="ARBA" id="ARBA00007532"/>
    </source>
</evidence>
<dbReference type="InterPro" id="IPR050151">
    <property type="entry name" value="Class-I_Pyr_Nuc-Dis_Oxidored"/>
</dbReference>
<evidence type="ECO:0000256" key="5">
    <source>
        <dbReference type="ARBA" id="ARBA00023027"/>
    </source>
</evidence>
<keyword evidence="4 11" id="KW-0560">Oxidoreductase</keyword>
<dbReference type="InterPro" id="IPR012999">
    <property type="entry name" value="Pyr_OxRdtase_I_AS"/>
</dbReference>
<evidence type="ECO:0000313" key="15">
    <source>
        <dbReference type="Proteomes" id="UP000324701"/>
    </source>
</evidence>
<feature type="binding site" evidence="9">
    <location>
        <position position="48"/>
    </location>
    <ligand>
        <name>FAD</name>
        <dbReference type="ChEBI" id="CHEBI:57692"/>
    </ligand>
</feature>
<keyword evidence="15" id="KW-1185">Reference proteome</keyword>
<dbReference type="GO" id="GO:0050660">
    <property type="term" value="F:flavin adenine dinucleotide binding"/>
    <property type="evidence" value="ECO:0007669"/>
    <property type="project" value="TreeGrafter"/>
</dbReference>
<evidence type="ECO:0000256" key="6">
    <source>
        <dbReference type="ARBA" id="ARBA00023157"/>
    </source>
</evidence>
<dbReference type="SUPFAM" id="SSF55424">
    <property type="entry name" value="FAD/NAD-linked reductases, dimerisation (C-terminal) domain"/>
    <property type="match status" value="1"/>
</dbReference>
<dbReference type="PANTHER" id="PTHR22912">
    <property type="entry name" value="DISULFIDE OXIDOREDUCTASE"/>
    <property type="match status" value="1"/>
</dbReference>
<gene>
    <name evidence="14" type="primary">mtr</name>
    <name evidence="14" type="ORF">F0Q45_10700</name>
</gene>
<keyword evidence="7 11" id="KW-0676">Redox-active center</keyword>
<feature type="disulfide bond" description="Redox-active" evidence="10">
    <location>
        <begin position="39"/>
        <end position="44"/>
    </location>
</feature>
<feature type="binding site" evidence="9">
    <location>
        <position position="305"/>
    </location>
    <ligand>
        <name>NAD(+)</name>
        <dbReference type="ChEBI" id="CHEBI:57540"/>
    </ligand>
</feature>
<comment type="cofactor">
    <cofactor evidence="9">
        <name>FAD</name>
        <dbReference type="ChEBI" id="CHEBI:57692"/>
    </cofactor>
    <text evidence="9">Binds 1 FAD per subunit.</text>
</comment>
<dbReference type="Gene3D" id="3.30.390.30">
    <property type="match status" value="1"/>
</dbReference>
<evidence type="ECO:0000256" key="9">
    <source>
        <dbReference type="PIRSR" id="PIRSR000350-3"/>
    </source>
</evidence>
<evidence type="ECO:0000259" key="13">
    <source>
        <dbReference type="Pfam" id="PF07992"/>
    </source>
</evidence>
<dbReference type="Pfam" id="PF07992">
    <property type="entry name" value="Pyr_redox_2"/>
    <property type="match status" value="1"/>
</dbReference>
<sequence>METYDIAIIGTGSGNSILDDRYAAKRVAICEQGTFGGTCLNVGCLPTKMFVYAADVAKTIRGAGRYGVDAHVDGVRWPDIVSRVFGRIDPIAMGGEEFRRSARNIDVYGSHARFGPVQADGRYLLRTDGGEEFTADQVVIAAGSRPVIPPAILASGVRYYTSDTIMRIPELPEHLVIAGSGFVAAEFAHVFSAFGVRVTLVVRGGCLLRHCDETICERFTRIASTKWELRTHRNIVAGENRGPGLVLQLDDGSTLDADLLLVATGRIANAGLLDAEQAGVEVQDGRVVVDEYQRTSARNVFALGDVSSPYQLKHVANHEARVVQRNLLCEWDDTASMAMTDHRYVPAAVFTDPQLAAVGLTENEAFARGFDVCVAIQDYSDVGYGWAMEDTTGFVKLIADRGSGLLLGAHIMGHQASSIIQPLIQAMSFGLSAAEMARGQYWIHPALPEVVENALLNLR</sequence>
<keyword evidence="3 9" id="KW-0274">FAD</keyword>
<dbReference type="PIRSF" id="PIRSF000350">
    <property type="entry name" value="Mercury_reductase_MerA"/>
    <property type="match status" value="1"/>
</dbReference>
<dbReference type="NCBIfam" id="TIGR03452">
    <property type="entry name" value="mycothione_red"/>
    <property type="match status" value="1"/>
</dbReference>
<evidence type="ECO:0000256" key="3">
    <source>
        <dbReference type="ARBA" id="ARBA00022827"/>
    </source>
</evidence>
<dbReference type="PROSITE" id="PS00076">
    <property type="entry name" value="PYRIDINE_REDOX_1"/>
    <property type="match status" value="1"/>
</dbReference>
<organism evidence="14 15">
    <name type="scientific">Mycobacterium simiae</name>
    <name type="common">Mycobacterium habana</name>
    <dbReference type="NCBI Taxonomy" id="1784"/>
    <lineage>
        <taxon>Bacteria</taxon>
        <taxon>Bacillati</taxon>
        <taxon>Actinomycetota</taxon>
        <taxon>Actinomycetes</taxon>
        <taxon>Mycobacteriales</taxon>
        <taxon>Mycobacteriaceae</taxon>
        <taxon>Mycobacterium</taxon>
        <taxon>Mycobacterium simiae complex</taxon>
    </lineage>
</organism>
<dbReference type="Proteomes" id="UP000324701">
    <property type="component" value="Unassembled WGS sequence"/>
</dbReference>
<feature type="binding site" evidence="9">
    <location>
        <begin position="179"/>
        <end position="186"/>
    </location>
    <ligand>
        <name>NAD(+)</name>
        <dbReference type="ChEBI" id="CHEBI:57540"/>
    </ligand>
</feature>
<dbReference type="InterPro" id="IPR017817">
    <property type="entry name" value="Mycothione_reductase"/>
</dbReference>
<dbReference type="PRINTS" id="PR00368">
    <property type="entry name" value="FADPNR"/>
</dbReference>
<comment type="similarity">
    <text evidence="1 11">Belongs to the class-I pyridine nucleotide-disulfide oxidoreductase family.</text>
</comment>
<dbReference type="EMBL" id="VTZN01000051">
    <property type="protein sequence ID" value="KAA1250271.1"/>
    <property type="molecule type" value="Genomic_DNA"/>
</dbReference>
<protein>
    <submittedName>
        <fullName evidence="14">Mycothione reductase</fullName>
        <ecNumber evidence="14">1.8.1.15</ecNumber>
    </submittedName>
</protein>
<accession>A0A5B1BQG0</accession>
<evidence type="ECO:0000256" key="11">
    <source>
        <dbReference type="RuleBase" id="RU003691"/>
    </source>
</evidence>
<reference evidence="14 15" key="1">
    <citation type="submission" date="2019-09" db="EMBL/GenBank/DDBJ databases">
        <title>Report of infection by Mycobacterium simiae a patient suffering from pulmonary tuberculosis.</title>
        <authorList>
            <person name="Mohanty P.S."/>
            <person name="Bansal A.K."/>
            <person name="Singh H."/>
            <person name="Sharma S."/>
            <person name="Patil S.A."/>
            <person name="Upadhaya P."/>
            <person name="Singh P.K."/>
            <person name="Kumar D."/>
            <person name="Kumar S."/>
            <person name="Singh R.K."/>
            <person name="Chaudhary B."/>
        </authorList>
    </citation>
    <scope>NUCLEOTIDE SEQUENCE [LARGE SCALE GENOMIC DNA]</scope>
    <source>
        <strain evidence="14 15">JAL-560-SIM</strain>
    </source>
</reference>